<evidence type="ECO:0000256" key="1">
    <source>
        <dbReference type="ARBA" id="ARBA00022741"/>
    </source>
</evidence>
<evidence type="ECO:0000256" key="3">
    <source>
        <dbReference type="ARBA" id="ARBA00022806"/>
    </source>
</evidence>
<dbReference type="STRING" id="490189.SAMN02927903_00024"/>
<accession>A0A1G5AJD5</accession>
<evidence type="ECO:0000256" key="4">
    <source>
        <dbReference type="ARBA" id="ARBA00022840"/>
    </source>
</evidence>
<evidence type="ECO:0000313" key="6">
    <source>
        <dbReference type="EMBL" id="SCX77999.1"/>
    </source>
</evidence>
<dbReference type="GO" id="GO:0003676">
    <property type="term" value="F:nucleic acid binding"/>
    <property type="evidence" value="ECO:0007669"/>
    <property type="project" value="InterPro"/>
</dbReference>
<dbReference type="SUPFAM" id="SSF52540">
    <property type="entry name" value="P-loop containing nucleoside triphosphate hydrolases"/>
    <property type="match status" value="1"/>
</dbReference>
<keyword evidence="1" id="KW-0547">Nucleotide-binding</keyword>
<sequence>MNLKKINPNLQKALLENDFIVPNEMQEATWSSVKSGADCVVVSPPGSGKTTTLVMHVIQKLQAASGESTRALVFVQDKDQMLEVVNLFKTLGNYTDLRVYGVHEKGDTDFDKNHISLGLDVLVGPPAKLNALFSTAGFNMNTIKIFAVDDADVLFKNRQHAAISRLSDSVEKTQRLFFASAVTEKLELMADKIMVEPLFFEPDEDAS</sequence>
<evidence type="ECO:0000256" key="2">
    <source>
        <dbReference type="ARBA" id="ARBA00022801"/>
    </source>
</evidence>
<dbReference type="PANTHER" id="PTHR47959:SF1">
    <property type="entry name" value="ATP-DEPENDENT RNA HELICASE DBPA"/>
    <property type="match status" value="1"/>
</dbReference>
<organism evidence="6 7">
    <name type="scientific">Flavobacterium caeni</name>
    <dbReference type="NCBI Taxonomy" id="490189"/>
    <lineage>
        <taxon>Bacteria</taxon>
        <taxon>Pseudomonadati</taxon>
        <taxon>Bacteroidota</taxon>
        <taxon>Flavobacteriia</taxon>
        <taxon>Flavobacteriales</taxon>
        <taxon>Flavobacteriaceae</taxon>
        <taxon>Flavobacterium</taxon>
    </lineage>
</organism>
<dbReference type="GO" id="GO:0005829">
    <property type="term" value="C:cytosol"/>
    <property type="evidence" value="ECO:0007669"/>
    <property type="project" value="TreeGrafter"/>
</dbReference>
<dbReference type="InterPro" id="IPR014001">
    <property type="entry name" value="Helicase_ATP-bd"/>
</dbReference>
<keyword evidence="3 6" id="KW-0347">Helicase</keyword>
<keyword evidence="4" id="KW-0067">ATP-binding</keyword>
<dbReference type="GO" id="GO:0005524">
    <property type="term" value="F:ATP binding"/>
    <property type="evidence" value="ECO:0007669"/>
    <property type="project" value="UniProtKB-KW"/>
</dbReference>
<dbReference type="Proteomes" id="UP000199354">
    <property type="component" value="Unassembled WGS sequence"/>
</dbReference>
<dbReference type="Pfam" id="PF00270">
    <property type="entry name" value="DEAD"/>
    <property type="match status" value="1"/>
</dbReference>
<dbReference type="Gene3D" id="3.40.50.300">
    <property type="entry name" value="P-loop containing nucleotide triphosphate hydrolases"/>
    <property type="match status" value="1"/>
</dbReference>
<reference evidence="6 7" key="1">
    <citation type="submission" date="2016-10" db="EMBL/GenBank/DDBJ databases">
        <authorList>
            <person name="de Groot N.N."/>
        </authorList>
    </citation>
    <scope>NUCLEOTIDE SEQUENCE [LARGE SCALE GENOMIC DNA]</scope>
    <source>
        <strain evidence="6 7">CGMCC 1.7031</strain>
    </source>
</reference>
<dbReference type="PANTHER" id="PTHR47959">
    <property type="entry name" value="ATP-DEPENDENT RNA HELICASE RHLE-RELATED"/>
    <property type="match status" value="1"/>
</dbReference>
<dbReference type="RefSeq" id="WP_091139820.1">
    <property type="nucleotide sequence ID" value="NZ_FMVF01000002.1"/>
</dbReference>
<dbReference type="InterPro" id="IPR011545">
    <property type="entry name" value="DEAD/DEAH_box_helicase_dom"/>
</dbReference>
<evidence type="ECO:0000313" key="7">
    <source>
        <dbReference type="Proteomes" id="UP000199354"/>
    </source>
</evidence>
<dbReference type="SMART" id="SM00487">
    <property type="entry name" value="DEXDc"/>
    <property type="match status" value="1"/>
</dbReference>
<dbReference type="OrthoDB" id="1118340at2"/>
<dbReference type="InterPro" id="IPR027417">
    <property type="entry name" value="P-loop_NTPase"/>
</dbReference>
<dbReference type="InterPro" id="IPR050079">
    <property type="entry name" value="DEAD_box_RNA_helicase"/>
</dbReference>
<dbReference type="GO" id="GO:0003724">
    <property type="term" value="F:RNA helicase activity"/>
    <property type="evidence" value="ECO:0007669"/>
    <property type="project" value="TreeGrafter"/>
</dbReference>
<proteinExistence type="predicted"/>
<gene>
    <name evidence="6" type="ORF">SAMN02927903_00024</name>
</gene>
<dbReference type="PROSITE" id="PS51192">
    <property type="entry name" value="HELICASE_ATP_BIND_1"/>
    <property type="match status" value="1"/>
</dbReference>
<dbReference type="AlphaFoldDB" id="A0A1G5AJD5"/>
<keyword evidence="2" id="KW-0378">Hydrolase</keyword>
<dbReference type="EMBL" id="FMVF01000002">
    <property type="protein sequence ID" value="SCX77999.1"/>
    <property type="molecule type" value="Genomic_DNA"/>
</dbReference>
<keyword evidence="7" id="KW-1185">Reference proteome</keyword>
<evidence type="ECO:0000259" key="5">
    <source>
        <dbReference type="PROSITE" id="PS51192"/>
    </source>
</evidence>
<feature type="domain" description="Helicase ATP-binding" evidence="5">
    <location>
        <begin position="30"/>
        <end position="200"/>
    </location>
</feature>
<dbReference type="GO" id="GO:0016787">
    <property type="term" value="F:hydrolase activity"/>
    <property type="evidence" value="ECO:0007669"/>
    <property type="project" value="UniProtKB-KW"/>
</dbReference>
<protein>
    <submittedName>
        <fullName evidence="6">DEAD/DEAH box helicase</fullName>
    </submittedName>
</protein>
<name>A0A1G5AJD5_9FLAO</name>